<name>A0A445D737_ARAHY</name>
<sequence>MSFSLKVPVFLCPHPNTMPSTTVESPLVELNVGIHCVHTRSLPVSIKPYISTGGDPNESFMRKSPLLDMTLVKGPEASGFLGTRENGRLICACECGCSNHPVLSDFNIL</sequence>
<dbReference type="EMBL" id="SDMP01000005">
    <property type="protein sequence ID" value="RYR58958.1"/>
    <property type="molecule type" value="Genomic_DNA"/>
</dbReference>
<evidence type="ECO:0000313" key="1">
    <source>
        <dbReference type="EMBL" id="RYR58958.1"/>
    </source>
</evidence>
<protein>
    <submittedName>
        <fullName evidence="1">Uncharacterized protein</fullName>
    </submittedName>
</protein>
<accession>A0A445D737</accession>
<organism evidence="1 2">
    <name type="scientific">Arachis hypogaea</name>
    <name type="common">Peanut</name>
    <dbReference type="NCBI Taxonomy" id="3818"/>
    <lineage>
        <taxon>Eukaryota</taxon>
        <taxon>Viridiplantae</taxon>
        <taxon>Streptophyta</taxon>
        <taxon>Embryophyta</taxon>
        <taxon>Tracheophyta</taxon>
        <taxon>Spermatophyta</taxon>
        <taxon>Magnoliopsida</taxon>
        <taxon>eudicotyledons</taxon>
        <taxon>Gunneridae</taxon>
        <taxon>Pentapetalae</taxon>
        <taxon>rosids</taxon>
        <taxon>fabids</taxon>
        <taxon>Fabales</taxon>
        <taxon>Fabaceae</taxon>
        <taxon>Papilionoideae</taxon>
        <taxon>50 kb inversion clade</taxon>
        <taxon>dalbergioids sensu lato</taxon>
        <taxon>Dalbergieae</taxon>
        <taxon>Pterocarpus clade</taxon>
        <taxon>Arachis</taxon>
    </lineage>
</organism>
<dbReference type="Proteomes" id="UP000289738">
    <property type="component" value="Chromosome A05"/>
</dbReference>
<reference evidence="1 2" key="1">
    <citation type="submission" date="2019-01" db="EMBL/GenBank/DDBJ databases">
        <title>Sequencing of cultivated peanut Arachis hypogaea provides insights into genome evolution and oil improvement.</title>
        <authorList>
            <person name="Chen X."/>
        </authorList>
    </citation>
    <scope>NUCLEOTIDE SEQUENCE [LARGE SCALE GENOMIC DNA]</scope>
    <source>
        <strain evidence="2">cv. Fuhuasheng</strain>
        <tissue evidence="1">Leaves</tissue>
    </source>
</reference>
<dbReference type="AlphaFoldDB" id="A0A445D737"/>
<comment type="caution">
    <text evidence="1">The sequence shown here is derived from an EMBL/GenBank/DDBJ whole genome shotgun (WGS) entry which is preliminary data.</text>
</comment>
<evidence type="ECO:0000313" key="2">
    <source>
        <dbReference type="Proteomes" id="UP000289738"/>
    </source>
</evidence>
<keyword evidence="2" id="KW-1185">Reference proteome</keyword>
<proteinExistence type="predicted"/>
<gene>
    <name evidence="1" type="ORF">Ahy_A05g024822</name>
</gene>